<keyword evidence="2" id="KW-0472">Membrane</keyword>
<evidence type="ECO:0000256" key="1">
    <source>
        <dbReference type="SAM" id="MobiDB-lite"/>
    </source>
</evidence>
<protein>
    <recommendedName>
        <fullName evidence="5">Mg2+ transporter protein, CorA-like/Zinc transport protein ZntB</fullName>
    </recommendedName>
</protein>
<keyword evidence="2" id="KW-1133">Transmembrane helix</keyword>
<reference evidence="3 4" key="1">
    <citation type="submission" date="2018-01" db="EMBL/GenBank/DDBJ databases">
        <title>Harnessing the power of phylogenomics to disentangle the directionality and signatures of interkingdom host jumping in the parasitic fungal genus Tolypocladium.</title>
        <authorList>
            <person name="Quandt C.A."/>
            <person name="Patterson W."/>
            <person name="Spatafora J.W."/>
        </authorList>
    </citation>
    <scope>NUCLEOTIDE SEQUENCE [LARGE SCALE GENOMIC DNA]</scope>
    <source>
        <strain evidence="3 4">NRBC 100945</strain>
    </source>
</reference>
<evidence type="ECO:0000313" key="4">
    <source>
        <dbReference type="Proteomes" id="UP000237481"/>
    </source>
</evidence>
<feature type="region of interest" description="Disordered" evidence="1">
    <location>
        <begin position="429"/>
        <end position="526"/>
    </location>
</feature>
<accession>A0A2S4KPI0</accession>
<feature type="transmembrane region" description="Helical" evidence="2">
    <location>
        <begin position="825"/>
        <end position="847"/>
    </location>
</feature>
<dbReference type="Proteomes" id="UP000237481">
    <property type="component" value="Unassembled WGS sequence"/>
</dbReference>
<feature type="compositionally biased region" description="Polar residues" evidence="1">
    <location>
        <begin position="323"/>
        <end position="334"/>
    </location>
</feature>
<dbReference type="AlphaFoldDB" id="A0A2S4KPI0"/>
<evidence type="ECO:0000313" key="3">
    <source>
        <dbReference type="EMBL" id="POR32091.1"/>
    </source>
</evidence>
<name>A0A2S4KPI0_9HYPO</name>
<dbReference type="GO" id="GO:0046873">
    <property type="term" value="F:metal ion transmembrane transporter activity"/>
    <property type="evidence" value="ECO:0007669"/>
    <property type="project" value="InterPro"/>
</dbReference>
<feature type="transmembrane region" description="Helical" evidence="2">
    <location>
        <begin position="772"/>
        <end position="793"/>
    </location>
</feature>
<evidence type="ECO:0000256" key="2">
    <source>
        <dbReference type="SAM" id="Phobius"/>
    </source>
</evidence>
<dbReference type="Gene3D" id="1.20.58.340">
    <property type="entry name" value="Magnesium transport protein CorA, transmembrane region"/>
    <property type="match status" value="1"/>
</dbReference>
<feature type="region of interest" description="Disordered" evidence="1">
    <location>
        <begin position="42"/>
        <end position="65"/>
    </location>
</feature>
<feature type="transmembrane region" description="Helical" evidence="2">
    <location>
        <begin position="799"/>
        <end position="818"/>
    </location>
</feature>
<evidence type="ECO:0008006" key="5">
    <source>
        <dbReference type="Google" id="ProtNLM"/>
    </source>
</evidence>
<dbReference type="Pfam" id="PF01544">
    <property type="entry name" value="CorA"/>
    <property type="match status" value="1"/>
</dbReference>
<feature type="compositionally biased region" description="Low complexity" evidence="1">
    <location>
        <begin position="483"/>
        <end position="495"/>
    </location>
</feature>
<dbReference type="OrthoDB" id="3231000at2759"/>
<feature type="transmembrane region" description="Helical" evidence="2">
    <location>
        <begin position="712"/>
        <end position="729"/>
    </location>
</feature>
<feature type="compositionally biased region" description="Basic residues" evidence="1">
    <location>
        <begin position="308"/>
        <end position="322"/>
    </location>
</feature>
<keyword evidence="2" id="KW-0812">Transmembrane</keyword>
<proteinExistence type="predicted"/>
<feature type="region of interest" description="Disordered" evidence="1">
    <location>
        <begin position="306"/>
        <end position="334"/>
    </location>
</feature>
<sequence>MFRKTRAATLADQDRQSSYPLNWPCSLRWNPQYNVPRNSLEIASPRPEHRNTTQPISDTQGFHTSKRYDTVREGAELSGSLEPEEDGLSNLSHWLETLAELYMNTLDNRARWDPRWLNITHRERYDGLKSASIQVVDYLAGESAPRRELVEGKKQLATALQSRPENSEVRVVMVTDLSRFVMGALGQLYTIDPEFWFEHLVNSGYAASDSQLKVSNAVWMNWAEQETRFRHRALPGIGQRTEWNCPRREHGRCWAHLRWGRLGLLHYLGKKGFHEDEIDKRLGDGRWMIERDVVLDKHGLLMTEKRLAKAKRGKEKRERRKQPSTASKDTTSSRVKATNVYRAYTTFEGLPKNVSAWTNRDLRVMAPEGASYWSGQDHHGKKTIVLLLDPIRNMRNETTNELTPSLTFMPRAMELESYSEEELWRTAGPEETYLDPPPPPLSKAELKQQKKDAMKRRLKEKRERLRGERTSNHDSYDGSTLRESGYVDDSVSSYTSDEEYDEDYEKQLRAEYSDPKPPSRDRDYARKYSLPTHDLMHRYMSTIATKDILGDESLIFSILGRLILDDFWQLLAQMRLDLDHLDNDLSAGLYEQLVESIGNSTRQNLSWMRATLKELHEWAGHLSSSTALHWGPGLASELAALNTDLQVLQSRAEQTLNILATSMTLAQSSLVIDQTSGINKLTELAFFFVPISFITSIFSMQVFELTSAPPRIWTWGLSLTAVALSTYLIRSSLRSPSVRIAVLHCRATIINRFSSSKAGSASRRLKTVGNRAIAKFLFFFACVVIILTCVLTLLLALLFLAFGGLWFGAAAAALYFIIIRWPEPAVLVPCFLSLPVAAIGIWTTWYWSDEITDWATGVVEGSAVWIKRIFPAHWTLDNADDEDLAKEGVNTYARQAIVLAT</sequence>
<organism evidence="3 4">
    <name type="scientific">Tolypocladium paradoxum</name>
    <dbReference type="NCBI Taxonomy" id="94208"/>
    <lineage>
        <taxon>Eukaryota</taxon>
        <taxon>Fungi</taxon>
        <taxon>Dikarya</taxon>
        <taxon>Ascomycota</taxon>
        <taxon>Pezizomycotina</taxon>
        <taxon>Sordariomycetes</taxon>
        <taxon>Hypocreomycetidae</taxon>
        <taxon>Hypocreales</taxon>
        <taxon>Ophiocordycipitaceae</taxon>
        <taxon>Tolypocladium</taxon>
    </lineage>
</organism>
<dbReference type="STRING" id="94208.A0A2S4KPI0"/>
<keyword evidence="4" id="KW-1185">Reference proteome</keyword>
<feature type="compositionally biased region" description="Basic and acidic residues" evidence="1">
    <location>
        <begin position="460"/>
        <end position="476"/>
    </location>
</feature>
<feature type="compositionally biased region" description="Polar residues" evidence="1">
    <location>
        <begin position="52"/>
        <end position="63"/>
    </location>
</feature>
<comment type="caution">
    <text evidence="3">The sequence shown here is derived from an EMBL/GenBank/DDBJ whole genome shotgun (WGS) entry which is preliminary data.</text>
</comment>
<dbReference type="EMBL" id="PKSG01000907">
    <property type="protein sequence ID" value="POR32091.1"/>
    <property type="molecule type" value="Genomic_DNA"/>
</dbReference>
<feature type="compositionally biased region" description="Basic and acidic residues" evidence="1">
    <location>
        <begin position="505"/>
        <end position="526"/>
    </location>
</feature>
<dbReference type="GO" id="GO:0016020">
    <property type="term" value="C:membrane"/>
    <property type="evidence" value="ECO:0007669"/>
    <property type="project" value="InterPro"/>
</dbReference>
<dbReference type="InterPro" id="IPR002523">
    <property type="entry name" value="MgTranspt_CorA/ZnTranspt_ZntB"/>
</dbReference>
<gene>
    <name evidence="3" type="ORF">TPAR_07672</name>
</gene>